<dbReference type="InterPro" id="IPR005055">
    <property type="entry name" value="A10/PebIII"/>
</dbReference>
<evidence type="ECO:0000256" key="1">
    <source>
        <dbReference type="SAM" id="SignalP"/>
    </source>
</evidence>
<sequence length="122" mass="14212">MKLVVLLGFVLLSTVLAEQYTDRFDDIDVEEIVSNKRLLTSYLKCVLDKGRCTSEGKEVKLHLKDAMVTGCSKCTPTQRKKARTVVSHVREHEKDYWEEMKKKYDPNNSYKETYEAFLARDD</sequence>
<dbReference type="PANTHER" id="PTHR11257">
    <property type="entry name" value="CHEMOSENSORY PROTEIN-RELATED"/>
    <property type="match status" value="1"/>
</dbReference>
<dbReference type="OrthoDB" id="6625994at2759"/>
<keyword evidence="3" id="KW-1185">Reference proteome</keyword>
<dbReference type="SUPFAM" id="SSF100910">
    <property type="entry name" value="Chemosensory protein Csp2"/>
    <property type="match status" value="1"/>
</dbReference>
<dbReference type="Gene3D" id="1.10.2080.10">
    <property type="entry name" value="Insect odorant-binding protein A10/Ejaculatory bulb-specific protein 3"/>
    <property type="match status" value="1"/>
</dbReference>
<proteinExistence type="predicted"/>
<evidence type="ECO:0008006" key="4">
    <source>
        <dbReference type="Google" id="ProtNLM"/>
    </source>
</evidence>
<reference evidence="2" key="1">
    <citation type="submission" date="2021-12" db="EMBL/GenBank/DDBJ databases">
        <authorList>
            <person name="Martin H S."/>
        </authorList>
    </citation>
    <scope>NUCLEOTIDE SEQUENCE</scope>
</reference>
<protein>
    <recommendedName>
        <fullName evidence="4">Chemosensory protein</fullName>
    </recommendedName>
</protein>
<dbReference type="PANTHER" id="PTHR11257:SF13">
    <property type="entry name" value="GEO07322P1"/>
    <property type="match status" value="1"/>
</dbReference>
<feature type="signal peptide" evidence="1">
    <location>
        <begin position="1"/>
        <end position="17"/>
    </location>
</feature>
<organism evidence="2 3">
    <name type="scientific">Brenthis ino</name>
    <name type="common">lesser marbled fritillary</name>
    <dbReference type="NCBI Taxonomy" id="405034"/>
    <lineage>
        <taxon>Eukaryota</taxon>
        <taxon>Metazoa</taxon>
        <taxon>Ecdysozoa</taxon>
        <taxon>Arthropoda</taxon>
        <taxon>Hexapoda</taxon>
        <taxon>Insecta</taxon>
        <taxon>Pterygota</taxon>
        <taxon>Neoptera</taxon>
        <taxon>Endopterygota</taxon>
        <taxon>Lepidoptera</taxon>
        <taxon>Glossata</taxon>
        <taxon>Ditrysia</taxon>
        <taxon>Papilionoidea</taxon>
        <taxon>Nymphalidae</taxon>
        <taxon>Heliconiinae</taxon>
        <taxon>Argynnini</taxon>
        <taxon>Brenthis</taxon>
    </lineage>
</organism>
<dbReference type="InterPro" id="IPR036682">
    <property type="entry name" value="OS_D_A10/PebIII_sf"/>
</dbReference>
<name>A0A8J9UGL1_9NEOP</name>
<dbReference type="EMBL" id="OV170221">
    <property type="protein sequence ID" value="CAH0713327.1"/>
    <property type="molecule type" value="Genomic_DNA"/>
</dbReference>
<dbReference type="Pfam" id="PF03392">
    <property type="entry name" value="OS-D"/>
    <property type="match status" value="1"/>
</dbReference>
<dbReference type="Proteomes" id="UP000838878">
    <property type="component" value="Chromosome 1"/>
</dbReference>
<dbReference type="AlphaFoldDB" id="A0A8J9UGL1"/>
<evidence type="ECO:0000313" key="3">
    <source>
        <dbReference type="Proteomes" id="UP000838878"/>
    </source>
</evidence>
<feature type="chain" id="PRO_5035477109" description="Chemosensory protein" evidence="1">
    <location>
        <begin position="18"/>
        <end position="122"/>
    </location>
</feature>
<gene>
    <name evidence="2" type="ORF">BINO364_LOCUS500</name>
</gene>
<feature type="non-terminal residue" evidence="2">
    <location>
        <position position="122"/>
    </location>
</feature>
<accession>A0A8J9UGL1</accession>
<evidence type="ECO:0000313" key="2">
    <source>
        <dbReference type="EMBL" id="CAH0713327.1"/>
    </source>
</evidence>
<keyword evidence="1" id="KW-0732">Signal</keyword>